<keyword evidence="4" id="KW-1185">Reference proteome</keyword>
<evidence type="ECO:0000313" key="4">
    <source>
        <dbReference type="Proteomes" id="UP000283568"/>
    </source>
</evidence>
<comment type="caution">
    <text evidence="1">The sequence shown here is derived from an EMBL/GenBank/DDBJ whole genome shotgun (WGS) entry which is preliminary data.</text>
</comment>
<organism evidence="1 3">
    <name type="scientific">Xenorhabdus ehlersii</name>
    <dbReference type="NCBI Taxonomy" id="290111"/>
    <lineage>
        <taxon>Bacteria</taxon>
        <taxon>Pseudomonadati</taxon>
        <taxon>Pseudomonadota</taxon>
        <taxon>Gammaproteobacteria</taxon>
        <taxon>Enterobacterales</taxon>
        <taxon>Morganellaceae</taxon>
        <taxon>Xenorhabdus</taxon>
    </lineage>
</organism>
<dbReference type="Proteomes" id="UP000283568">
    <property type="component" value="Unassembled WGS sequence"/>
</dbReference>
<dbReference type="AlphaFoldDB" id="A0A2D0IVC9"/>
<dbReference type="Gene3D" id="3.40.1350.10">
    <property type="match status" value="1"/>
</dbReference>
<name>A0A2D0IVC9_9GAMM</name>
<evidence type="ECO:0000313" key="3">
    <source>
        <dbReference type="Proteomes" id="UP000225605"/>
    </source>
</evidence>
<dbReference type="EMBL" id="RAQI01000008">
    <property type="protein sequence ID" value="RKE87059.1"/>
    <property type="molecule type" value="Genomic_DNA"/>
</dbReference>
<dbReference type="GO" id="GO:0003676">
    <property type="term" value="F:nucleic acid binding"/>
    <property type="evidence" value="ECO:0007669"/>
    <property type="project" value="InterPro"/>
</dbReference>
<proteinExistence type="predicted"/>
<protein>
    <submittedName>
        <fullName evidence="1">Membrane protein</fullName>
    </submittedName>
</protein>
<sequence length="337" mass="39101">MAIYELTQDRLIEVEMTSFEAEKLKERQDIQRLLKSQIGAISPDTLVIAEEYSHFVGSNRRLDLLGIDKSANLVVIELKRDDDGGHMELQAIRYAAMVSNLTWEQAVSAYREFLSQTGQDIDAESSLLDFLAWDSPQHSDFAKETRIVLAAFGFSKEITTSVLWMNDIGMDITCVRLQPFRVNEKLLLNVEQIIPLPEAVDYQIKVRHKNREKRVVSNEKDHSSLNLYVNGIPYQQGFRKSDIGFYTVKALEEHQLIDESGFSYLRNNKACSFQLLKKYEEIKGTGDKYKKYRTQLEPEFDYQGEGYYIARNWSLSSTNRFINEIQEKFSSLHFEWS</sequence>
<accession>A0A2D0IVC9</accession>
<evidence type="ECO:0000313" key="1">
    <source>
        <dbReference type="EMBL" id="PHM25846.1"/>
    </source>
</evidence>
<evidence type="ECO:0000313" key="2">
    <source>
        <dbReference type="EMBL" id="RKE87059.1"/>
    </source>
</evidence>
<gene>
    <name evidence="2" type="ORF">BDE27_3868</name>
    <name evidence="1" type="ORF">Xehl_00902</name>
</gene>
<reference evidence="1 3" key="1">
    <citation type="journal article" date="2017" name="Nat. Microbiol.">
        <title>Natural product diversity associated with the nematode symbionts Photorhabdus and Xenorhabdus.</title>
        <authorList>
            <person name="Tobias N.J."/>
            <person name="Wolff H."/>
            <person name="Djahanschiri B."/>
            <person name="Grundmann F."/>
            <person name="Kronenwerth M."/>
            <person name="Shi Y.M."/>
            <person name="Simonyi S."/>
            <person name="Grun P."/>
            <person name="Shapiro-Ilan D."/>
            <person name="Pidot S.J."/>
            <person name="Stinear T.P."/>
            <person name="Ebersberger I."/>
            <person name="Bode H.B."/>
        </authorList>
    </citation>
    <scope>NUCLEOTIDE SEQUENCE [LARGE SCALE GENOMIC DNA]</scope>
    <source>
        <strain evidence="1 3">DSM 16337</strain>
    </source>
</reference>
<dbReference type="Proteomes" id="UP000225605">
    <property type="component" value="Unassembled WGS sequence"/>
</dbReference>
<dbReference type="RefSeq" id="WP_099131487.1">
    <property type="nucleotide sequence ID" value="NZ_CAWNOJ010000053.1"/>
</dbReference>
<dbReference type="EMBL" id="NIBT01000004">
    <property type="protein sequence ID" value="PHM25846.1"/>
    <property type="molecule type" value="Genomic_DNA"/>
</dbReference>
<dbReference type="OrthoDB" id="570199at2"/>
<dbReference type="InterPro" id="IPR011856">
    <property type="entry name" value="tRNA_endonuc-like_dom_sf"/>
</dbReference>
<reference evidence="2 4" key="2">
    <citation type="submission" date="2018-09" db="EMBL/GenBank/DDBJ databases">
        <title>Genomic Encyclopedia of Archaeal and Bacterial Type Strains, Phase II (KMG-II): from individual species to whole genera.</title>
        <authorList>
            <person name="Goeker M."/>
        </authorList>
    </citation>
    <scope>NUCLEOTIDE SEQUENCE [LARGE SCALE GENOMIC DNA]</scope>
    <source>
        <strain evidence="2 4">DSM 16337</strain>
    </source>
</reference>